<feature type="compositionally biased region" description="Polar residues" evidence="1">
    <location>
        <begin position="354"/>
        <end position="369"/>
    </location>
</feature>
<evidence type="ECO:0000256" key="1">
    <source>
        <dbReference type="SAM" id="MobiDB-lite"/>
    </source>
</evidence>
<name>A0A8H2VL61_9HELO</name>
<dbReference type="Proteomes" id="UP000624404">
    <property type="component" value="Unassembled WGS sequence"/>
</dbReference>
<dbReference type="AlphaFoldDB" id="A0A8H2VL61"/>
<dbReference type="OrthoDB" id="2142961at2759"/>
<feature type="compositionally biased region" description="Polar residues" evidence="1">
    <location>
        <begin position="8"/>
        <end position="24"/>
    </location>
</feature>
<reference evidence="2" key="1">
    <citation type="submission" date="2020-10" db="EMBL/GenBank/DDBJ databases">
        <authorList>
            <person name="Kusch S."/>
        </authorList>
    </citation>
    <scope>NUCLEOTIDE SEQUENCE</scope>
    <source>
        <strain evidence="2">SwB9</strain>
    </source>
</reference>
<protein>
    <submittedName>
        <fullName evidence="2">Ae6c6c59-e8d6-4af9-a58e-ca41c6b35c9d-CDS</fullName>
    </submittedName>
</protein>
<feature type="region of interest" description="Disordered" evidence="1">
    <location>
        <begin position="1"/>
        <end position="206"/>
    </location>
</feature>
<keyword evidence="3" id="KW-1185">Reference proteome</keyword>
<sequence>MQRRQEEMSSMTPHKGQRQIQTSAAELVTASPRNPAQSPHDFNSKAYSENMHSSMTHSDQPTTPPRTPRRAQQNQPASQSKPNSALPDNSSRKSTNKKRSKNVQTSPATTRNDRTTPPLTGAQSTGGSTAARPIQTPLAAQAYAGPTFHASPAPSALPMPSFYSKSVPESPAIRAGNAIKEPDSSADESSQTPSSAQIFSDLSHREESPLDLFFKADKLEKAEKIRARSTNSNATGSVGPFNPPLASPGGTRTPRQPTSQYRNKNMPTSRGSASSMFSMELDGSNSPGLPLGPAFSTPYNERIKAARKTSSPLQPHHPSPSNSQSSLDKSEQLKAYLFSEEPSTNGNLRPALSLTANSAISYQGGQSSPVGPRSAGFPGRSPQMNYKLKGDSRSSGDIPKSSRSGLRQEVSPTKTPTRTPDRANSYGPSQSLSQIYGNKFAIANNPNNATQVTDSSPVPQGSSSTIPGTGNPDYRGMENDLRRILKLDSPGFSGSAR</sequence>
<organism evidence="2 3">
    <name type="scientific">Sclerotinia trifoliorum</name>
    <dbReference type="NCBI Taxonomy" id="28548"/>
    <lineage>
        <taxon>Eukaryota</taxon>
        <taxon>Fungi</taxon>
        <taxon>Dikarya</taxon>
        <taxon>Ascomycota</taxon>
        <taxon>Pezizomycotina</taxon>
        <taxon>Leotiomycetes</taxon>
        <taxon>Helotiales</taxon>
        <taxon>Sclerotiniaceae</taxon>
        <taxon>Sclerotinia</taxon>
    </lineage>
</organism>
<feature type="region of interest" description="Disordered" evidence="1">
    <location>
        <begin position="225"/>
        <end position="432"/>
    </location>
</feature>
<feature type="compositionally biased region" description="Polar residues" evidence="1">
    <location>
        <begin position="444"/>
        <end position="468"/>
    </location>
</feature>
<feature type="compositionally biased region" description="Polar residues" evidence="1">
    <location>
        <begin position="71"/>
        <end position="88"/>
    </location>
</feature>
<feature type="compositionally biased region" description="Low complexity" evidence="1">
    <location>
        <begin position="150"/>
        <end position="161"/>
    </location>
</feature>
<feature type="region of interest" description="Disordered" evidence="1">
    <location>
        <begin position="444"/>
        <end position="497"/>
    </location>
</feature>
<feature type="compositionally biased region" description="Polar residues" evidence="1">
    <location>
        <begin position="253"/>
        <end position="287"/>
    </location>
</feature>
<proteinExistence type="predicted"/>
<dbReference type="GO" id="GO:0016071">
    <property type="term" value="P:mRNA metabolic process"/>
    <property type="evidence" value="ECO:0007669"/>
    <property type="project" value="UniProtKB-ARBA"/>
</dbReference>
<dbReference type="InterPro" id="IPR028322">
    <property type="entry name" value="PNRC-like_rgn"/>
</dbReference>
<feature type="compositionally biased region" description="Basic and acidic residues" evidence="1">
    <location>
        <begin position="475"/>
        <end position="486"/>
    </location>
</feature>
<feature type="compositionally biased region" description="Polar residues" evidence="1">
    <location>
        <begin position="187"/>
        <end position="200"/>
    </location>
</feature>
<feature type="compositionally biased region" description="Polar residues" evidence="1">
    <location>
        <begin position="401"/>
        <end position="418"/>
    </location>
</feature>
<feature type="compositionally biased region" description="Polar residues" evidence="1">
    <location>
        <begin position="31"/>
        <end position="60"/>
    </location>
</feature>
<feature type="compositionally biased region" description="Low complexity" evidence="1">
    <location>
        <begin position="310"/>
        <end position="327"/>
    </location>
</feature>
<dbReference type="Pfam" id="PF15365">
    <property type="entry name" value="PNRC"/>
    <property type="match status" value="1"/>
</dbReference>
<accession>A0A8H2VL61</accession>
<dbReference type="EMBL" id="CAJHIA010000002">
    <property type="protein sequence ID" value="CAD6439389.1"/>
    <property type="molecule type" value="Genomic_DNA"/>
</dbReference>
<evidence type="ECO:0000313" key="3">
    <source>
        <dbReference type="Proteomes" id="UP000624404"/>
    </source>
</evidence>
<feature type="compositionally biased region" description="Polar residues" evidence="1">
    <location>
        <begin position="103"/>
        <end position="128"/>
    </location>
</feature>
<gene>
    <name evidence="2" type="ORF">SCLTRI_LOCUS190</name>
</gene>
<evidence type="ECO:0000313" key="2">
    <source>
        <dbReference type="EMBL" id="CAD6439389.1"/>
    </source>
</evidence>
<comment type="caution">
    <text evidence="2">The sequence shown here is derived from an EMBL/GenBank/DDBJ whole genome shotgun (WGS) entry which is preliminary data.</text>
</comment>